<keyword evidence="3 7" id="KW-0349">Heme</keyword>
<evidence type="ECO:0000256" key="8">
    <source>
        <dbReference type="RuleBase" id="RU000461"/>
    </source>
</evidence>
<dbReference type="InterPro" id="IPR001128">
    <property type="entry name" value="Cyt_P450"/>
</dbReference>
<evidence type="ECO:0000256" key="1">
    <source>
        <dbReference type="ARBA" id="ARBA00001971"/>
    </source>
</evidence>
<dbReference type="GO" id="GO:0004497">
    <property type="term" value="F:monooxygenase activity"/>
    <property type="evidence" value="ECO:0007669"/>
    <property type="project" value="UniProtKB-KW"/>
</dbReference>
<keyword evidence="9" id="KW-0472">Membrane</keyword>
<evidence type="ECO:0000256" key="9">
    <source>
        <dbReference type="SAM" id="Phobius"/>
    </source>
</evidence>
<dbReference type="STRING" id="77044.A0A1W2TJR4"/>
<feature type="transmembrane region" description="Helical" evidence="9">
    <location>
        <begin position="14"/>
        <end position="32"/>
    </location>
</feature>
<dbReference type="CDD" id="cd11062">
    <property type="entry name" value="CYP58-like"/>
    <property type="match status" value="1"/>
</dbReference>
<accession>A0A1W2TJR4</accession>
<keyword evidence="4 7" id="KW-0479">Metal-binding</keyword>
<dbReference type="GO" id="GO:0016705">
    <property type="term" value="F:oxidoreductase activity, acting on paired donors, with incorporation or reduction of molecular oxygen"/>
    <property type="evidence" value="ECO:0007669"/>
    <property type="project" value="InterPro"/>
</dbReference>
<evidence type="ECO:0000256" key="5">
    <source>
        <dbReference type="ARBA" id="ARBA00023004"/>
    </source>
</evidence>
<comment type="cofactor">
    <cofactor evidence="1 7">
        <name>heme</name>
        <dbReference type="ChEBI" id="CHEBI:30413"/>
    </cofactor>
</comment>
<dbReference type="GO" id="GO:0005506">
    <property type="term" value="F:iron ion binding"/>
    <property type="evidence" value="ECO:0007669"/>
    <property type="project" value="InterPro"/>
</dbReference>
<evidence type="ECO:0000256" key="4">
    <source>
        <dbReference type="ARBA" id="ARBA00022723"/>
    </source>
</evidence>
<dbReference type="OrthoDB" id="3945418at2759"/>
<proteinExistence type="inferred from homology"/>
<dbReference type="Gene3D" id="1.10.630.10">
    <property type="entry name" value="Cytochrome P450"/>
    <property type="match status" value="1"/>
</dbReference>
<evidence type="ECO:0000313" key="11">
    <source>
        <dbReference type="Proteomes" id="UP000054516"/>
    </source>
</evidence>
<protein>
    <submittedName>
        <fullName evidence="10">Putative trichodiene oxygenase</fullName>
    </submittedName>
</protein>
<keyword evidence="9" id="KW-1133">Transmembrane helix</keyword>
<dbReference type="Pfam" id="PF00067">
    <property type="entry name" value="p450"/>
    <property type="match status" value="1"/>
</dbReference>
<dbReference type="GO" id="GO:0020037">
    <property type="term" value="F:heme binding"/>
    <property type="evidence" value="ECO:0007669"/>
    <property type="project" value="InterPro"/>
</dbReference>
<dbReference type="SUPFAM" id="SSF48264">
    <property type="entry name" value="Cytochrome P450"/>
    <property type="match status" value="1"/>
</dbReference>
<reference evidence="10" key="1">
    <citation type="submission" date="2016-03" db="EMBL/GenBank/DDBJ databases">
        <title>Draft genome sequence of Rosellinia necatrix.</title>
        <authorList>
            <person name="Kanematsu S."/>
        </authorList>
    </citation>
    <scope>NUCLEOTIDE SEQUENCE [LARGE SCALE GENOMIC DNA]</scope>
    <source>
        <strain evidence="10">W97</strain>
    </source>
</reference>
<dbReference type="PRINTS" id="PR00385">
    <property type="entry name" value="P450"/>
</dbReference>
<dbReference type="PROSITE" id="PS00086">
    <property type="entry name" value="CYTOCHROME_P450"/>
    <property type="match status" value="1"/>
</dbReference>
<dbReference type="PANTHER" id="PTHR24305:SF166">
    <property type="entry name" value="CYTOCHROME P450 12A4, MITOCHONDRIAL-RELATED"/>
    <property type="match status" value="1"/>
</dbReference>
<keyword evidence="5 7" id="KW-0408">Iron</keyword>
<dbReference type="EMBL" id="DF977474">
    <property type="protein sequence ID" value="GAP88442.1"/>
    <property type="molecule type" value="Genomic_DNA"/>
</dbReference>
<evidence type="ECO:0000313" key="10">
    <source>
        <dbReference type="EMBL" id="GAP88442.1"/>
    </source>
</evidence>
<evidence type="ECO:0000256" key="7">
    <source>
        <dbReference type="PIRSR" id="PIRSR602403-1"/>
    </source>
</evidence>
<evidence type="ECO:0000256" key="6">
    <source>
        <dbReference type="ARBA" id="ARBA00023033"/>
    </source>
</evidence>
<name>A0A1W2TJR4_ROSNE</name>
<dbReference type="OMA" id="YRSDGRW"/>
<keyword evidence="11" id="KW-1185">Reference proteome</keyword>
<sequence>MHILQWLTTYQTTLVPLFVLYGVVLCVYRLFLHPLARFPGPKVAASSRWYEAYYDVVQNGQYTFKIAEMHKKYGPIVRISPFELHVNDPAFFNTIYRQEGKWDKYAWNVDAFTAKGATIFTPGHALHKARREPLNPYFSKSAILKREEMLHRHLRKLLAQISSFAGQQRAINLGAAVQAYTRDVANEFILDKDYNSLSQDFDTSVSRPNPESGHLWRTTKHVRWFGPLLTAIPRMIITRSADRGTKSFFKTITEHLQDTKKLMSKTDDADLGRNLVHAIMTSKLPPSEKDVKRVFEDISTVMEAGTGTTAAALRLILVNLFTNAPLLQRLRDELTHAGLDSSASLPEIKALERLPFLTSLLMEGLRLSPAIASRMARLAPDRDIHYDRWTIPARTPIGMTLILMHTDETIYPNAQKFEPDRWGDAKVRNKLEKSFAPFSKGSRSCVGQHLAWAEMYLIVAVLALRYDFQMKADVDDFLCNSDQFAIGTKSHGFLKTFVTARGE</sequence>
<keyword evidence="9" id="KW-0812">Transmembrane</keyword>
<evidence type="ECO:0000256" key="3">
    <source>
        <dbReference type="ARBA" id="ARBA00022617"/>
    </source>
</evidence>
<keyword evidence="6 8" id="KW-0503">Monooxygenase</keyword>
<dbReference type="PANTHER" id="PTHR24305">
    <property type="entry name" value="CYTOCHROME P450"/>
    <property type="match status" value="1"/>
</dbReference>
<keyword evidence="8" id="KW-0560">Oxidoreductase</keyword>
<dbReference type="AlphaFoldDB" id="A0A1W2TJR4"/>
<dbReference type="Proteomes" id="UP000054516">
    <property type="component" value="Unassembled WGS sequence"/>
</dbReference>
<dbReference type="InterPro" id="IPR050121">
    <property type="entry name" value="Cytochrome_P450_monoxygenase"/>
</dbReference>
<organism evidence="10">
    <name type="scientific">Rosellinia necatrix</name>
    <name type="common">White root-rot fungus</name>
    <dbReference type="NCBI Taxonomy" id="77044"/>
    <lineage>
        <taxon>Eukaryota</taxon>
        <taxon>Fungi</taxon>
        <taxon>Dikarya</taxon>
        <taxon>Ascomycota</taxon>
        <taxon>Pezizomycotina</taxon>
        <taxon>Sordariomycetes</taxon>
        <taxon>Xylariomycetidae</taxon>
        <taxon>Xylariales</taxon>
        <taxon>Xylariaceae</taxon>
        <taxon>Rosellinia</taxon>
    </lineage>
</organism>
<dbReference type="InterPro" id="IPR017972">
    <property type="entry name" value="Cyt_P450_CS"/>
</dbReference>
<feature type="binding site" description="axial binding residue" evidence="7">
    <location>
        <position position="445"/>
    </location>
    <ligand>
        <name>heme</name>
        <dbReference type="ChEBI" id="CHEBI:30413"/>
    </ligand>
    <ligandPart>
        <name>Fe</name>
        <dbReference type="ChEBI" id="CHEBI:18248"/>
    </ligandPart>
</feature>
<comment type="similarity">
    <text evidence="2 8">Belongs to the cytochrome P450 family.</text>
</comment>
<dbReference type="InterPro" id="IPR036396">
    <property type="entry name" value="Cyt_P450_sf"/>
</dbReference>
<gene>
    <name evidence="10" type="ORF">SAMD00023353_2901230</name>
</gene>
<evidence type="ECO:0000256" key="2">
    <source>
        <dbReference type="ARBA" id="ARBA00010617"/>
    </source>
</evidence>
<dbReference type="InterPro" id="IPR002403">
    <property type="entry name" value="Cyt_P450_E_grp-IV"/>
</dbReference>
<dbReference type="PRINTS" id="PR00465">
    <property type="entry name" value="EP450IV"/>
</dbReference>